<feature type="domain" description="SWIM-type" evidence="6">
    <location>
        <begin position="316"/>
        <end position="348"/>
    </location>
</feature>
<dbReference type="Pfam" id="PF04434">
    <property type="entry name" value="SWIM"/>
    <property type="match status" value="1"/>
</dbReference>
<dbReference type="SMART" id="SM00575">
    <property type="entry name" value="ZnF_PMZ"/>
    <property type="match status" value="1"/>
</dbReference>
<feature type="region of interest" description="Disordered" evidence="5">
    <location>
        <begin position="389"/>
        <end position="551"/>
    </location>
</feature>
<dbReference type="PANTHER" id="PTHR31973">
    <property type="entry name" value="POLYPROTEIN, PUTATIVE-RELATED"/>
    <property type="match status" value="1"/>
</dbReference>
<dbReference type="InterPro" id="IPR006564">
    <property type="entry name" value="Znf_PMZ"/>
</dbReference>
<dbReference type="PRINTS" id="PR00929">
    <property type="entry name" value="ATHOOK"/>
</dbReference>
<dbReference type="Proteomes" id="UP000694864">
    <property type="component" value="Chromosome 12"/>
</dbReference>
<dbReference type="GeneID" id="104733691"/>
<dbReference type="InterPro" id="IPR017956">
    <property type="entry name" value="AT_hook_DNA-bd_motif"/>
</dbReference>
<protein>
    <submittedName>
        <fullName evidence="8">Uncharacterized protein LOC104733691</fullName>
    </submittedName>
</protein>
<dbReference type="SMART" id="SM00384">
    <property type="entry name" value="AT_hook"/>
    <property type="match status" value="3"/>
</dbReference>
<feature type="compositionally biased region" description="Polar residues" evidence="5">
    <location>
        <begin position="412"/>
        <end position="433"/>
    </location>
</feature>
<accession>A0ABM0V6D3</accession>
<organism evidence="7 8">
    <name type="scientific">Camelina sativa</name>
    <name type="common">False flax</name>
    <name type="synonym">Myagrum sativum</name>
    <dbReference type="NCBI Taxonomy" id="90675"/>
    <lineage>
        <taxon>Eukaryota</taxon>
        <taxon>Viridiplantae</taxon>
        <taxon>Streptophyta</taxon>
        <taxon>Embryophyta</taxon>
        <taxon>Tracheophyta</taxon>
        <taxon>Spermatophyta</taxon>
        <taxon>Magnoliopsida</taxon>
        <taxon>eudicotyledons</taxon>
        <taxon>Gunneridae</taxon>
        <taxon>Pentapetalae</taxon>
        <taxon>rosids</taxon>
        <taxon>malvids</taxon>
        <taxon>Brassicales</taxon>
        <taxon>Brassicaceae</taxon>
        <taxon>Camelineae</taxon>
        <taxon>Camelina</taxon>
    </lineage>
</organism>
<keyword evidence="2 4" id="KW-0863">Zinc-finger</keyword>
<dbReference type="SUPFAM" id="SSF57756">
    <property type="entry name" value="Retrovirus zinc finger-like domains"/>
    <property type="match status" value="1"/>
</dbReference>
<evidence type="ECO:0000259" key="6">
    <source>
        <dbReference type="PROSITE" id="PS50966"/>
    </source>
</evidence>
<reference evidence="8" key="2">
    <citation type="submission" date="2025-08" db="UniProtKB">
        <authorList>
            <consortium name="RefSeq"/>
        </authorList>
    </citation>
    <scope>IDENTIFICATION</scope>
    <source>
        <tissue evidence="8">Leaf</tissue>
    </source>
</reference>
<evidence type="ECO:0000313" key="7">
    <source>
        <dbReference type="Proteomes" id="UP000694864"/>
    </source>
</evidence>
<evidence type="ECO:0000256" key="1">
    <source>
        <dbReference type="ARBA" id="ARBA00022723"/>
    </source>
</evidence>
<evidence type="ECO:0000256" key="5">
    <source>
        <dbReference type="SAM" id="MobiDB-lite"/>
    </source>
</evidence>
<evidence type="ECO:0000313" key="8">
    <source>
        <dbReference type="RefSeq" id="XP_010451555.1"/>
    </source>
</evidence>
<feature type="compositionally biased region" description="Basic residues" evidence="5">
    <location>
        <begin position="394"/>
        <end position="405"/>
    </location>
</feature>
<keyword evidence="7" id="KW-1185">Reference proteome</keyword>
<dbReference type="PROSITE" id="PS50966">
    <property type="entry name" value="ZF_SWIM"/>
    <property type="match status" value="1"/>
</dbReference>
<sequence length="551" mass="62616">MALDMVIETQKEQFAKLWDYEAELKRSNPDTHTSIVTIPQASGKQQFDKFYICFDALRRTWKSCCRPIIGLDGSFLKWELKGEILAAVGRDADNRIYLIAWAVVRVEDNDSWAWFVENLKKDLDLGLGSGLTVISDKQKGLLNVVADLLPNAEHRHCARHIYANWKKAHGDYSHEGYFWAIAYSPVEGDYRFNMSALKAYDEAAHDDLLKTEPKMWCRAFFSGHSSCEDVCNNLFESFNKTIKDSRKKPVLNMFEDVRRQAMKRISKRCDKTGKCQTKFPPHIMAIVEANRKHAKFCSVLKSSENVYEVLEGSGSFVVNLLHRSCACNQWNLTGIPCPHAMYVITEHNRDPEDYVDRHYLTTVWQANYKDNIQPVNGERLWLGTDKGSIEVPDKRKKRGRPKKYARIKEPGESSTNPTKATREGQTVTCTNCKQPGHNKGTCKNPAVQPAPTRKRGRPRKRLDNDDPWSIHNAPKRWQKAQTQSTPTVSQSQSVEEPHHSSAPAAGRGRARGRPPGTKNGEGKGRLRARGKGRGKDKDEAPKPPVFYVSMD</sequence>
<dbReference type="InterPro" id="IPR007527">
    <property type="entry name" value="Znf_SWIM"/>
</dbReference>
<name>A0ABM0V6D3_CAMSA</name>
<feature type="compositionally biased region" description="Low complexity" evidence="5">
    <location>
        <begin position="481"/>
        <end position="494"/>
    </location>
</feature>
<proteinExistence type="predicted"/>
<dbReference type="PANTHER" id="PTHR31973:SF189">
    <property type="entry name" value="TRANSPOSASE, MUDR, PLANT, MULE TRANSPOSASE DOMAIN PROTEIN-RELATED"/>
    <property type="match status" value="1"/>
</dbReference>
<keyword evidence="3" id="KW-0862">Zinc</keyword>
<reference evidence="7" key="1">
    <citation type="journal article" date="2014" name="Nat. Commun.">
        <title>The emerging biofuel crop Camelina sativa retains a highly undifferentiated hexaploid genome structure.</title>
        <authorList>
            <person name="Kagale S."/>
            <person name="Koh C."/>
            <person name="Nixon J."/>
            <person name="Bollina V."/>
            <person name="Clarke W.E."/>
            <person name="Tuteja R."/>
            <person name="Spillane C."/>
            <person name="Robinson S.J."/>
            <person name="Links M.G."/>
            <person name="Clarke C."/>
            <person name="Higgins E.E."/>
            <person name="Huebert T."/>
            <person name="Sharpe A.G."/>
            <person name="Parkin I.A."/>
        </authorList>
    </citation>
    <scope>NUCLEOTIDE SEQUENCE [LARGE SCALE GENOMIC DNA]</scope>
    <source>
        <strain evidence="7">cv. DH55</strain>
    </source>
</reference>
<evidence type="ECO:0000256" key="3">
    <source>
        <dbReference type="ARBA" id="ARBA00022833"/>
    </source>
</evidence>
<evidence type="ECO:0000256" key="4">
    <source>
        <dbReference type="PROSITE-ProRule" id="PRU00325"/>
    </source>
</evidence>
<dbReference type="InterPro" id="IPR018289">
    <property type="entry name" value="MULE_transposase_dom"/>
</dbReference>
<dbReference type="InterPro" id="IPR036875">
    <property type="entry name" value="Znf_CCHC_sf"/>
</dbReference>
<keyword evidence="1" id="KW-0479">Metal-binding</keyword>
<gene>
    <name evidence="8" type="primary">LOC104733691</name>
</gene>
<dbReference type="Pfam" id="PF10551">
    <property type="entry name" value="MULE"/>
    <property type="match status" value="1"/>
</dbReference>
<evidence type="ECO:0000256" key="2">
    <source>
        <dbReference type="ARBA" id="ARBA00022771"/>
    </source>
</evidence>
<dbReference type="RefSeq" id="XP_010451555.1">
    <property type="nucleotide sequence ID" value="XM_010453253.1"/>
</dbReference>